<dbReference type="InterPro" id="IPR053925">
    <property type="entry name" value="RecX_HTH_3rd"/>
</dbReference>
<evidence type="ECO:0000259" key="8">
    <source>
        <dbReference type="Pfam" id="PF21982"/>
    </source>
</evidence>
<dbReference type="AlphaFoldDB" id="A0A0L0WFC7"/>
<evidence type="ECO:0000256" key="2">
    <source>
        <dbReference type="ARBA" id="ARBA00009695"/>
    </source>
</evidence>
<feature type="domain" description="RecX third three-helical" evidence="7">
    <location>
        <begin position="157"/>
        <end position="204"/>
    </location>
</feature>
<evidence type="ECO:0000256" key="3">
    <source>
        <dbReference type="ARBA" id="ARBA00018111"/>
    </source>
</evidence>
<evidence type="ECO:0000256" key="1">
    <source>
        <dbReference type="ARBA" id="ARBA00004496"/>
    </source>
</evidence>
<dbReference type="Gene3D" id="1.10.10.10">
    <property type="entry name" value="Winged helix-like DNA-binding domain superfamily/Winged helix DNA-binding domain"/>
    <property type="match status" value="3"/>
</dbReference>
<dbReference type="PANTHER" id="PTHR33602:SF1">
    <property type="entry name" value="REGULATORY PROTEIN RECX FAMILY PROTEIN"/>
    <property type="match status" value="1"/>
</dbReference>
<comment type="subcellular location">
    <subcellularLocation>
        <location evidence="1 5">Cytoplasm</location>
    </subcellularLocation>
</comment>
<accession>A0A0L0WFC7</accession>
<dbReference type="Pfam" id="PF02631">
    <property type="entry name" value="RecX_HTH2"/>
    <property type="match status" value="1"/>
</dbReference>
<dbReference type="EMBL" id="LGSS01000001">
    <property type="protein sequence ID" value="KNF10183.1"/>
    <property type="molecule type" value="Genomic_DNA"/>
</dbReference>
<name>A0A0L0WFC7_GOTPU</name>
<feature type="domain" description="RecX first three-helical" evidence="8">
    <location>
        <begin position="62"/>
        <end position="101"/>
    </location>
</feature>
<dbReference type="Pfam" id="PF21981">
    <property type="entry name" value="RecX_HTH3"/>
    <property type="match status" value="1"/>
</dbReference>
<dbReference type="PANTHER" id="PTHR33602">
    <property type="entry name" value="REGULATORY PROTEIN RECX FAMILY PROTEIN"/>
    <property type="match status" value="1"/>
</dbReference>
<comment type="caution">
    <text evidence="9">The sequence shown here is derived from an EMBL/GenBank/DDBJ whole genome shotgun (WGS) entry which is preliminary data.</text>
</comment>
<comment type="function">
    <text evidence="5">Modulates RecA activity.</text>
</comment>
<organism evidence="9 10">
    <name type="scientific">Gottschalkia purinilytica</name>
    <name type="common">Clostridium purinilyticum</name>
    <dbReference type="NCBI Taxonomy" id="1503"/>
    <lineage>
        <taxon>Bacteria</taxon>
        <taxon>Bacillati</taxon>
        <taxon>Bacillota</taxon>
        <taxon>Tissierellia</taxon>
        <taxon>Tissierellales</taxon>
        <taxon>Gottschalkiaceae</taxon>
        <taxon>Gottschalkia</taxon>
    </lineage>
</organism>
<evidence type="ECO:0000259" key="7">
    <source>
        <dbReference type="Pfam" id="PF21981"/>
    </source>
</evidence>
<dbReference type="GO" id="GO:0006282">
    <property type="term" value="P:regulation of DNA repair"/>
    <property type="evidence" value="ECO:0007669"/>
    <property type="project" value="UniProtKB-UniRule"/>
</dbReference>
<dbReference type="OrthoDB" id="5421057at2"/>
<comment type="similarity">
    <text evidence="2 5">Belongs to the RecX family.</text>
</comment>
<dbReference type="HAMAP" id="MF_01114">
    <property type="entry name" value="RecX"/>
    <property type="match status" value="1"/>
</dbReference>
<dbReference type="InterPro" id="IPR036388">
    <property type="entry name" value="WH-like_DNA-bd_sf"/>
</dbReference>
<evidence type="ECO:0000256" key="5">
    <source>
        <dbReference type="HAMAP-Rule" id="MF_01114"/>
    </source>
</evidence>
<proteinExistence type="inferred from homology"/>
<feature type="domain" description="RecX second three-helical" evidence="6">
    <location>
        <begin position="108"/>
        <end position="148"/>
    </location>
</feature>
<dbReference type="Proteomes" id="UP000037267">
    <property type="component" value="Unassembled WGS sequence"/>
</dbReference>
<keyword evidence="4 5" id="KW-0963">Cytoplasm</keyword>
<gene>
    <name evidence="5" type="primary">recX</name>
    <name evidence="9" type="ORF">CLPU_1c03480</name>
</gene>
<evidence type="ECO:0000313" key="9">
    <source>
        <dbReference type="EMBL" id="KNF10183.1"/>
    </source>
</evidence>
<dbReference type="Pfam" id="PF21982">
    <property type="entry name" value="RecX_HTH1"/>
    <property type="match status" value="1"/>
</dbReference>
<dbReference type="InterPro" id="IPR003783">
    <property type="entry name" value="Regulatory_RecX"/>
</dbReference>
<dbReference type="InterPro" id="IPR053924">
    <property type="entry name" value="RecX_HTH_2nd"/>
</dbReference>
<dbReference type="GO" id="GO:0005737">
    <property type="term" value="C:cytoplasm"/>
    <property type="evidence" value="ECO:0007669"/>
    <property type="project" value="UniProtKB-SubCell"/>
</dbReference>
<evidence type="ECO:0000259" key="6">
    <source>
        <dbReference type="Pfam" id="PF02631"/>
    </source>
</evidence>
<dbReference type="InterPro" id="IPR053926">
    <property type="entry name" value="RecX_HTH_1st"/>
</dbReference>
<evidence type="ECO:0000313" key="10">
    <source>
        <dbReference type="Proteomes" id="UP000037267"/>
    </source>
</evidence>
<evidence type="ECO:0000256" key="4">
    <source>
        <dbReference type="ARBA" id="ARBA00022490"/>
    </source>
</evidence>
<protein>
    <recommendedName>
        <fullName evidence="3 5">Regulatory protein RecX</fullName>
    </recommendedName>
</protein>
<reference evidence="10" key="1">
    <citation type="submission" date="2015-07" db="EMBL/GenBank/DDBJ databases">
        <title>Draft genome sequence of the purine-degrading Gottschalkia purinilyticum DSM 1384 (formerly Clostridium purinilyticum).</title>
        <authorList>
            <person name="Poehlein A."/>
            <person name="Schiel-Bengelsdorf B."/>
            <person name="Bengelsdorf F.R."/>
            <person name="Daniel R."/>
            <person name="Duerre P."/>
        </authorList>
    </citation>
    <scope>NUCLEOTIDE SEQUENCE [LARGE SCALE GENOMIC DNA]</scope>
    <source>
        <strain evidence="10">DSM 1384</strain>
    </source>
</reference>
<keyword evidence="10" id="KW-1185">Reference proteome</keyword>
<dbReference type="RefSeq" id="WP_050353904.1">
    <property type="nucleotide sequence ID" value="NZ_LGSS01000001.1"/>
</dbReference>
<dbReference type="STRING" id="1503.CLPU_1c03480"/>
<sequence length="208" mass="25235">MLKITKIEKHKRNKERYHIYMNDQYYFTVDEDILVKFRLLKGSEFDEDFIESVIKEEEKSRAKNYALKLLNYKRRTEKEIYEKMKEKGYDEENIEFAIEFLKSYNYIDDLEYAKCYVKDKYNLKKLGKQRIKTELYNKGIRDNIINEVIKDVIDDDNEYDKALELARKKLSTTYKNDDKVALYRKLGGFLQRKGYSFDIVKKVLNELI</sequence>